<reference evidence="4" key="1">
    <citation type="journal article" date="2006" name="PLoS Biol.">
        <title>Macronuclear genome sequence of the ciliate Tetrahymena thermophila, a model eukaryote.</title>
        <authorList>
            <person name="Eisen J.A."/>
            <person name="Coyne R.S."/>
            <person name="Wu M."/>
            <person name="Wu D."/>
            <person name="Thiagarajan M."/>
            <person name="Wortman J.R."/>
            <person name="Badger J.H."/>
            <person name="Ren Q."/>
            <person name="Amedeo P."/>
            <person name="Jones K.M."/>
            <person name="Tallon L.J."/>
            <person name="Delcher A.L."/>
            <person name="Salzberg S.L."/>
            <person name="Silva J.C."/>
            <person name="Haas B.J."/>
            <person name="Majoros W.H."/>
            <person name="Farzad M."/>
            <person name="Carlton J.M."/>
            <person name="Smith R.K. Jr."/>
            <person name="Garg J."/>
            <person name="Pearlman R.E."/>
            <person name="Karrer K.M."/>
            <person name="Sun L."/>
            <person name="Manning G."/>
            <person name="Elde N.C."/>
            <person name="Turkewitz A.P."/>
            <person name="Asai D.J."/>
            <person name="Wilkes D.E."/>
            <person name="Wang Y."/>
            <person name="Cai H."/>
            <person name="Collins K."/>
            <person name="Stewart B.A."/>
            <person name="Lee S.R."/>
            <person name="Wilamowska K."/>
            <person name="Weinberg Z."/>
            <person name="Ruzzo W.L."/>
            <person name="Wloga D."/>
            <person name="Gaertig J."/>
            <person name="Frankel J."/>
            <person name="Tsao C.-C."/>
            <person name="Gorovsky M.A."/>
            <person name="Keeling P.J."/>
            <person name="Waller R.F."/>
            <person name="Patron N.J."/>
            <person name="Cherry J.M."/>
            <person name="Stover N.A."/>
            <person name="Krieger C.J."/>
            <person name="del Toro C."/>
            <person name="Ryder H.F."/>
            <person name="Williamson S.C."/>
            <person name="Barbeau R.A."/>
            <person name="Hamilton E.P."/>
            <person name="Orias E."/>
        </authorList>
    </citation>
    <scope>NUCLEOTIDE SEQUENCE [LARGE SCALE GENOMIC DNA]</scope>
    <source>
        <strain evidence="4">SB210</strain>
    </source>
</reference>
<keyword evidence="1" id="KW-0175">Coiled coil</keyword>
<feature type="compositionally biased region" description="Basic and acidic residues" evidence="2">
    <location>
        <begin position="1021"/>
        <end position="1037"/>
    </location>
</feature>
<name>I7M6N3_TETTS</name>
<dbReference type="Proteomes" id="UP000009168">
    <property type="component" value="Unassembled WGS sequence"/>
</dbReference>
<feature type="coiled-coil region" evidence="1">
    <location>
        <begin position="218"/>
        <end position="252"/>
    </location>
</feature>
<dbReference type="InterPro" id="IPR000048">
    <property type="entry name" value="IQ_motif_EF-hand-BS"/>
</dbReference>
<feature type="region of interest" description="Disordered" evidence="2">
    <location>
        <begin position="946"/>
        <end position="973"/>
    </location>
</feature>
<dbReference type="STRING" id="312017.I7M6N3"/>
<feature type="compositionally biased region" description="Basic and acidic residues" evidence="2">
    <location>
        <begin position="285"/>
        <end position="317"/>
    </location>
</feature>
<feature type="compositionally biased region" description="Low complexity" evidence="2">
    <location>
        <begin position="1043"/>
        <end position="1061"/>
    </location>
</feature>
<feature type="compositionally biased region" description="Polar residues" evidence="2">
    <location>
        <begin position="1010"/>
        <end position="1020"/>
    </location>
</feature>
<feature type="compositionally biased region" description="Polar residues" evidence="2">
    <location>
        <begin position="619"/>
        <end position="628"/>
    </location>
</feature>
<evidence type="ECO:0000313" key="3">
    <source>
        <dbReference type="EMBL" id="EAR85525.1"/>
    </source>
</evidence>
<dbReference type="KEGG" id="tet:TTHERM_00442750"/>
<evidence type="ECO:0000256" key="2">
    <source>
        <dbReference type="SAM" id="MobiDB-lite"/>
    </source>
</evidence>
<feature type="compositionally biased region" description="Basic and acidic residues" evidence="2">
    <location>
        <begin position="963"/>
        <end position="973"/>
    </location>
</feature>
<feature type="region of interest" description="Disordered" evidence="2">
    <location>
        <begin position="881"/>
        <end position="910"/>
    </location>
</feature>
<organism evidence="3 4">
    <name type="scientific">Tetrahymena thermophila (strain SB210)</name>
    <dbReference type="NCBI Taxonomy" id="312017"/>
    <lineage>
        <taxon>Eukaryota</taxon>
        <taxon>Sar</taxon>
        <taxon>Alveolata</taxon>
        <taxon>Ciliophora</taxon>
        <taxon>Intramacronucleata</taxon>
        <taxon>Oligohymenophorea</taxon>
        <taxon>Hymenostomatida</taxon>
        <taxon>Tetrahymenina</taxon>
        <taxon>Tetrahymenidae</taxon>
        <taxon>Tetrahymena</taxon>
    </lineage>
</organism>
<dbReference type="InParanoid" id="I7M6N3"/>
<feature type="region of interest" description="Disordered" evidence="2">
    <location>
        <begin position="285"/>
        <end position="319"/>
    </location>
</feature>
<feature type="compositionally biased region" description="Low complexity" evidence="2">
    <location>
        <begin position="632"/>
        <end position="642"/>
    </location>
</feature>
<evidence type="ECO:0000256" key="1">
    <source>
        <dbReference type="SAM" id="Coils"/>
    </source>
</evidence>
<protein>
    <submittedName>
        <fullName evidence="3">IQ calmodulin-binding motif protein</fullName>
    </submittedName>
</protein>
<feature type="region of interest" description="Disordered" evidence="2">
    <location>
        <begin position="619"/>
        <end position="681"/>
    </location>
</feature>
<sequence length="1086" mass="128790">MKLTQEELKSIVLIQANIRGFLVRQEIRRQLLEIYEYEKEQLEYLQGQQIGQGEYYDYQYNLNRDAQENQSGKYITQSSHSEYEEQKKKAYNVKKSIGSKNLIQNDESQENIEFQKSSESSSSAEIEKKVQQKYMQQQISQRERQQAYEYQLHPVELNKQKTKEFQTDMNKNLNGACLVSGKNEAEALKFPQLHPIFSNSQMKMMMNSRDSQDEVNFQERVHQNQEKLKNIAEKLKKEEEEETDQLSQENLKIKLYSHSANYTRNQEESDDQEQGKEIQLYAQQKKEHVENTKNDKNKDNSRDSQMKYQKENHKEQDFLNQKSVNISVEISESNLLSERRQNLLPKSNYNNQNKIQKNSGKQAVNINPDQNGAFQSNKALQNGQNKMNPNRFYQDEEENYYKNQQINHYQQQKYQTYEQAGYNQNKQELNQLNNKFQNIIQVIDQFNYSPNSNQSSQNNIKESHFAKISNIEYNSYPCDQFLFEESQNYEIQQRFADDIYHQHHYHEHHPQLASYSLPQENNELIIDKSIYIKNMQVIKQMQDQQVGQDQQQRSVNHEKNMKKIRKMIHQNQILNNKNRKNFLQLSKYSLESFQSSQIFGEGSKQQIDSELEVNLLETTQQQKHNNGQIFDMSSKSNSMMSSRVPESQNQDSSKQLNNPKKSKTNNNNSSTRSEGTANSNTLVNSLNKKPIMFDFDIYILAATKIQKVFKGYLSRKLIIEFRQVKKAALTIEAQYLKFKQFLVKKMKDCNNQIECSSYNIIKLVQDFEKGEKFLKSQFRKKNFDQKIKVNRDKLCKVFIKFINTDQEDENYLQEGVKVTVEQENLILQKQVLKLKQYILQQQRTYKQELDQMQSKYEELRNLHKETIKKYITGIQNLKKRGSNQELTDSNLQESSQSYSNQNEKYPKSNNSNHQKLLQLYKEGDNDLNKLNSFNMKNKVENRNYYLTDQNNIQKIKKHGSSADSKRKSNKSPERIYFQKQFEVLTHEAEKDLEDFESQIKKIKYDFQSNNIKQSSTSNNSKKPDEKRQSKNKNESQNKEQLINKKCIQKQQQQTLKQSQNSIHQQYMSDEFANYNSKFSMKSHSKQ</sequence>
<keyword evidence="4" id="KW-1185">Reference proteome</keyword>
<gene>
    <name evidence="3" type="ORF">TTHERM_00442750</name>
</gene>
<feature type="compositionally biased region" description="Low complexity" evidence="2">
    <location>
        <begin position="889"/>
        <end position="902"/>
    </location>
</feature>
<feature type="region of interest" description="Disordered" evidence="2">
    <location>
        <begin position="1010"/>
        <end position="1068"/>
    </location>
</feature>
<dbReference type="Pfam" id="PF00612">
    <property type="entry name" value="IQ"/>
    <property type="match status" value="2"/>
</dbReference>
<dbReference type="PROSITE" id="PS50096">
    <property type="entry name" value="IQ"/>
    <property type="match status" value="2"/>
</dbReference>
<dbReference type="EMBL" id="GG662665">
    <property type="protein sequence ID" value="EAR85525.1"/>
    <property type="molecule type" value="Genomic_DNA"/>
</dbReference>
<feature type="compositionally biased region" description="Polar residues" evidence="2">
    <location>
        <begin position="644"/>
        <end position="656"/>
    </location>
</feature>
<dbReference type="HOGENOM" id="CLU_285379_0_0_1"/>
<accession>I7M6N3</accession>
<feature type="compositionally biased region" description="Polar residues" evidence="2">
    <location>
        <begin position="672"/>
        <end position="681"/>
    </location>
</feature>
<evidence type="ECO:0000313" key="4">
    <source>
        <dbReference type="Proteomes" id="UP000009168"/>
    </source>
</evidence>
<dbReference type="RefSeq" id="XP_001033188.1">
    <property type="nucleotide sequence ID" value="XM_001033188.1"/>
</dbReference>
<feature type="coiled-coil region" evidence="1">
    <location>
        <begin position="842"/>
        <end position="869"/>
    </location>
</feature>
<dbReference type="Gene3D" id="1.20.5.190">
    <property type="match status" value="1"/>
</dbReference>
<dbReference type="GeneID" id="7837541"/>
<dbReference type="AlphaFoldDB" id="I7M6N3"/>
<proteinExistence type="predicted"/>
<dbReference type="SMART" id="SM00015">
    <property type="entry name" value="IQ"/>
    <property type="match status" value="2"/>
</dbReference>